<keyword evidence="15" id="KW-0325">Glycoprotein</keyword>
<comment type="caution">
    <text evidence="21">The sequence shown here is derived from an EMBL/GenBank/DDBJ whole genome shotgun (WGS) entry which is preliminary data.</text>
</comment>
<dbReference type="InterPro" id="IPR043538">
    <property type="entry name" value="XYLT"/>
</dbReference>
<feature type="compositionally biased region" description="Polar residues" evidence="19">
    <location>
        <begin position="483"/>
        <end position="496"/>
    </location>
</feature>
<evidence type="ECO:0000313" key="21">
    <source>
        <dbReference type="EMBL" id="MBZ3891703.1"/>
    </source>
</evidence>
<evidence type="ECO:0000256" key="7">
    <source>
        <dbReference type="ARBA" id="ARBA00011972"/>
    </source>
</evidence>
<feature type="region of interest" description="Disordered" evidence="19">
    <location>
        <begin position="1"/>
        <end position="190"/>
    </location>
</feature>
<dbReference type="Pfam" id="PF12529">
    <property type="entry name" value="Xylo_C"/>
    <property type="match status" value="2"/>
</dbReference>
<feature type="domain" description="Xylosyltransferase C-terminal" evidence="20">
    <location>
        <begin position="996"/>
        <end position="1115"/>
    </location>
</feature>
<evidence type="ECO:0000256" key="12">
    <source>
        <dbReference type="ARBA" id="ARBA00023034"/>
    </source>
</evidence>
<dbReference type="EMBL" id="JAATJV010452537">
    <property type="protein sequence ID" value="MBZ3891703.1"/>
    <property type="molecule type" value="Genomic_DNA"/>
</dbReference>
<evidence type="ECO:0000256" key="1">
    <source>
        <dbReference type="ARBA" id="ARBA00001968"/>
    </source>
</evidence>
<reference evidence="21" key="1">
    <citation type="submission" date="2020-03" db="EMBL/GenBank/DDBJ databases">
        <title>Studies in the Genomics of Life Span.</title>
        <authorList>
            <person name="Glass D."/>
        </authorList>
    </citation>
    <scope>NUCLEOTIDE SEQUENCE</scope>
    <source>
        <strain evidence="21">SUZIE</strain>
        <tissue evidence="21">Muscle</tissue>
    </source>
</reference>
<comment type="similarity">
    <text evidence="5">Belongs to the glycosyltransferase 14 family. XylT subfamily.</text>
</comment>
<keyword evidence="13" id="KW-0472">Membrane</keyword>
<evidence type="ECO:0000256" key="16">
    <source>
        <dbReference type="ARBA" id="ARBA00030536"/>
    </source>
</evidence>
<protein>
    <recommendedName>
        <fullName evidence="8">Xylosyltransferase 1</fullName>
        <ecNumber evidence="7">2.4.2.26</ecNumber>
    </recommendedName>
    <alternativeName>
        <fullName evidence="16">Peptide O-xylosyltransferase 1</fullName>
    </alternativeName>
    <alternativeName>
        <fullName evidence="17">Xylosyltransferase I</fullName>
    </alternativeName>
</protein>
<evidence type="ECO:0000256" key="14">
    <source>
        <dbReference type="ARBA" id="ARBA00023157"/>
    </source>
</evidence>
<feature type="compositionally biased region" description="Low complexity" evidence="19">
    <location>
        <begin position="537"/>
        <end position="547"/>
    </location>
</feature>
<dbReference type="PANTHER" id="PTHR46025">
    <property type="entry name" value="XYLOSYLTRANSFERASE OXT"/>
    <property type="match status" value="1"/>
</dbReference>
<evidence type="ECO:0000256" key="8">
    <source>
        <dbReference type="ARBA" id="ARBA00015604"/>
    </source>
</evidence>
<name>A0AA41T8C6_SCICA</name>
<keyword evidence="12" id="KW-0333">Golgi apparatus</keyword>
<dbReference type="InterPro" id="IPR024448">
    <property type="entry name" value="XylT_C"/>
</dbReference>
<evidence type="ECO:0000256" key="17">
    <source>
        <dbReference type="ARBA" id="ARBA00032285"/>
    </source>
</evidence>
<evidence type="ECO:0000256" key="10">
    <source>
        <dbReference type="ARBA" id="ARBA00022679"/>
    </source>
</evidence>
<feature type="compositionally biased region" description="Polar residues" evidence="19">
    <location>
        <begin position="90"/>
        <end position="99"/>
    </location>
</feature>
<evidence type="ECO:0000256" key="3">
    <source>
        <dbReference type="ARBA" id="ARBA00004840"/>
    </source>
</evidence>
<evidence type="ECO:0000256" key="11">
    <source>
        <dbReference type="ARBA" id="ARBA00022723"/>
    </source>
</evidence>
<dbReference type="Proteomes" id="UP001166674">
    <property type="component" value="Unassembled WGS sequence"/>
</dbReference>
<dbReference type="GO" id="GO:0050650">
    <property type="term" value="P:chondroitin sulfate proteoglycan biosynthetic process"/>
    <property type="evidence" value="ECO:0007669"/>
    <property type="project" value="TreeGrafter"/>
</dbReference>
<comment type="cofactor">
    <cofactor evidence="1">
        <name>a divalent metal cation</name>
        <dbReference type="ChEBI" id="CHEBI:60240"/>
    </cofactor>
</comment>
<evidence type="ECO:0000313" key="22">
    <source>
        <dbReference type="Proteomes" id="UP001166674"/>
    </source>
</evidence>
<evidence type="ECO:0000256" key="18">
    <source>
        <dbReference type="ARBA" id="ARBA00047847"/>
    </source>
</evidence>
<keyword evidence="9" id="KW-0328">Glycosyltransferase</keyword>
<evidence type="ECO:0000256" key="2">
    <source>
        <dbReference type="ARBA" id="ARBA00004323"/>
    </source>
</evidence>
<comment type="pathway">
    <text evidence="3">Glycan metabolism; chondroitin sulfate biosynthesis.</text>
</comment>
<feature type="compositionally biased region" description="Basic and acidic residues" evidence="19">
    <location>
        <begin position="42"/>
        <end position="51"/>
    </location>
</feature>
<evidence type="ECO:0000256" key="13">
    <source>
        <dbReference type="ARBA" id="ARBA00023136"/>
    </source>
</evidence>
<feature type="compositionally biased region" description="Basic and acidic residues" evidence="19">
    <location>
        <begin position="176"/>
        <end position="190"/>
    </location>
</feature>
<feature type="compositionally biased region" description="Basic and acidic residues" evidence="19">
    <location>
        <begin position="72"/>
        <end position="88"/>
    </location>
</feature>
<accession>A0AA41T8C6</accession>
<sequence length="1281" mass="142995">MAGEKRDLVPPAQTNQQGRWHTQPRPGGSPQLQLGNPRHVLRKDLAAKDPHPSPLITLETQDGYFSHRPKEKVRTDSNNENSVPKDFENVDNSNFAPRTQKQKHQPESAKKPPGRQKERLQRKLEPQEKGQGQGRPFLGKGPKEALPPRDSAAANSSRGKDAPRLPHARRSGGSSRETKYDQPPKCDISGKEAISALSRSKSKHCRQEIGETYCRHKLGLLMPEKVTRFCPLEGKASKNVQWDEDSAEFMPANPVRIAFVLVVHGRASRQLQRVFKAIYHKDHFYYIHVDKRSNYLHRQVLQFAGQYSNVRVTPWRMATIWGGASLLATYLQSMRDLLEMTDWPWDFFINLSAADYPISPGDDTQDTGKHGQSASCPEKHLPQTNDQLVAFLSRYRDMNFLKSHGRDNARAATVHSHCADGKTEAQVVQRASQLLTKCQLCQGGVSCQLELSPEARLPALCPPPYLLLLSKMSAGIGVSRTPTWIQDGSLSKSSKWNPAPSKPRVRGDAREAASGEGARPQFTNAGPHFLCEQAVHSPSSTSSPKPSADNEDFSSRCEEMARRQAEEPREFKVPVLMVSGAHLTWGLPWRSLLSTRDTEADITRAPRFIRKQGLDRLFLECDAHMWRLGDRRIPEGIAVDGGSDWFLLNRKFVEYVTFSTDDLVTKMKQFYAYTLLPAECDAHMWRLGDRRIPEGIAVDGGSDWFLLNRKFVEYVTFSTDDLVTKMKQFYAYTLLPAESFFHTVLENSPHCDTMVDNNLRITNWNRKLGCKCQYKHIVDWCGCSPNDFKPQDFHRFQQTARPTFFARKFEAVVNQEIIGQLDYYLYGNYPAGTPGLRAYWENVYEEPDGVHSLSDVALTLYHAFARMGLRRAEASLHTDGENSCSSGARVVGRGRGLVVGRHRSHGTRLPVLPSDTVLAVTTVLDVPTVAGKVLSPLSPYSRPFASHQGHPGATSPLKLITSSHMRAPPPPLQSCKFRDVTSNLPIVCGCSATGPSSRYYPMGHPASVHLYFLADRFQGFLVKHHATNLAVSKLETLETWVMPKKVFKIASPPSDFGRLQFSEVGTDWDAKERLFRNFGGLLGPMDEPVGMQKWGKGPNVTVTVVWVDPVNVIAATYDILIESAAEFTHYKPPLNLPLRPGVWTVKILHHWVPVAETKFLVAPLTFSNRQPIKPEEALKLHHGPPRSAYMEQSFQSLNPVLGLPISPAQLEQAARNAASTGAALEGWLDSLVGGMWTAMDVCATGPTACPVMQTCSQTAWSSLSPDPKSELGAVKPDGRLR</sequence>
<comment type="pathway">
    <text evidence="4">Glycan metabolism; heparan sulfate biosynthesis.</text>
</comment>
<dbReference type="GO" id="GO:0015012">
    <property type="term" value="P:heparan sulfate proteoglycan biosynthetic process"/>
    <property type="evidence" value="ECO:0007669"/>
    <property type="project" value="TreeGrafter"/>
</dbReference>
<dbReference type="EC" id="2.4.2.26" evidence="7"/>
<dbReference type="GO" id="GO:0046872">
    <property type="term" value="F:metal ion binding"/>
    <property type="evidence" value="ECO:0007669"/>
    <property type="project" value="UniProtKB-KW"/>
</dbReference>
<feature type="region of interest" description="Disordered" evidence="19">
    <location>
        <begin position="1259"/>
        <end position="1281"/>
    </location>
</feature>
<proteinExistence type="inferred from homology"/>
<keyword evidence="10" id="KW-0808">Transferase</keyword>
<feature type="region of interest" description="Disordered" evidence="19">
    <location>
        <begin position="483"/>
        <end position="565"/>
    </location>
</feature>
<evidence type="ECO:0000256" key="15">
    <source>
        <dbReference type="ARBA" id="ARBA00023180"/>
    </source>
</evidence>
<keyword evidence="14" id="KW-1015">Disulfide bond</keyword>
<comment type="subunit">
    <text evidence="6">Monomer.</text>
</comment>
<gene>
    <name evidence="21" type="ORF">SUZIE_214285</name>
</gene>
<evidence type="ECO:0000259" key="20">
    <source>
        <dbReference type="Pfam" id="PF12529"/>
    </source>
</evidence>
<keyword evidence="22" id="KW-1185">Reference proteome</keyword>
<dbReference type="PANTHER" id="PTHR46025:SF2">
    <property type="entry name" value="XYLOSYLTRANSFERASE 1"/>
    <property type="match status" value="1"/>
</dbReference>
<comment type="subcellular location">
    <subcellularLocation>
        <location evidence="2">Golgi apparatus membrane</location>
        <topology evidence="2">Single-pass type II membrane protein</topology>
    </subcellularLocation>
</comment>
<feature type="region of interest" description="Disordered" evidence="19">
    <location>
        <begin position="360"/>
        <end position="379"/>
    </location>
</feature>
<evidence type="ECO:0000256" key="5">
    <source>
        <dbReference type="ARBA" id="ARBA00010195"/>
    </source>
</evidence>
<dbReference type="Pfam" id="PF02485">
    <property type="entry name" value="Branch"/>
    <property type="match status" value="2"/>
</dbReference>
<keyword evidence="11" id="KW-0479">Metal-binding</keyword>
<evidence type="ECO:0000256" key="4">
    <source>
        <dbReference type="ARBA" id="ARBA00005093"/>
    </source>
</evidence>
<dbReference type="GO" id="GO:0000139">
    <property type="term" value="C:Golgi membrane"/>
    <property type="evidence" value="ECO:0007669"/>
    <property type="project" value="UniProtKB-SubCell"/>
</dbReference>
<feature type="compositionally biased region" description="Basic and acidic residues" evidence="19">
    <location>
        <begin position="104"/>
        <end position="128"/>
    </location>
</feature>
<evidence type="ECO:0000256" key="19">
    <source>
        <dbReference type="SAM" id="MobiDB-lite"/>
    </source>
</evidence>
<organism evidence="21 22">
    <name type="scientific">Sciurus carolinensis</name>
    <name type="common">Eastern gray squirrel</name>
    <dbReference type="NCBI Taxonomy" id="30640"/>
    <lineage>
        <taxon>Eukaryota</taxon>
        <taxon>Metazoa</taxon>
        <taxon>Chordata</taxon>
        <taxon>Craniata</taxon>
        <taxon>Vertebrata</taxon>
        <taxon>Euteleostomi</taxon>
        <taxon>Mammalia</taxon>
        <taxon>Eutheria</taxon>
        <taxon>Euarchontoglires</taxon>
        <taxon>Glires</taxon>
        <taxon>Rodentia</taxon>
        <taxon>Sciuromorpha</taxon>
        <taxon>Sciuridae</taxon>
        <taxon>Sciurinae</taxon>
        <taxon>Sciurini</taxon>
        <taxon>Sciurus</taxon>
    </lineage>
</organism>
<feature type="domain" description="Xylosyltransferase C-terminal" evidence="20">
    <location>
        <begin position="822"/>
        <end position="884"/>
    </location>
</feature>
<feature type="compositionally biased region" description="Basic and acidic residues" evidence="19">
    <location>
        <begin position="553"/>
        <end position="565"/>
    </location>
</feature>
<evidence type="ECO:0000256" key="6">
    <source>
        <dbReference type="ARBA" id="ARBA00011245"/>
    </source>
</evidence>
<dbReference type="InterPro" id="IPR003406">
    <property type="entry name" value="Glyco_trans_14"/>
</dbReference>
<comment type="catalytic activity">
    <reaction evidence="18">
        <text>UDP-alpha-D-xylose + L-seryl-[protein] = 3-O-(beta-D-xylosyl)-L-seryl-[protein] + UDP + H(+)</text>
        <dbReference type="Rhea" id="RHEA:50192"/>
        <dbReference type="Rhea" id="RHEA-COMP:9863"/>
        <dbReference type="Rhea" id="RHEA-COMP:12567"/>
        <dbReference type="ChEBI" id="CHEBI:15378"/>
        <dbReference type="ChEBI" id="CHEBI:29999"/>
        <dbReference type="ChEBI" id="CHEBI:57632"/>
        <dbReference type="ChEBI" id="CHEBI:58223"/>
        <dbReference type="ChEBI" id="CHEBI:132085"/>
        <dbReference type="EC" id="2.4.2.26"/>
    </reaction>
</comment>
<dbReference type="GO" id="GO:0030158">
    <property type="term" value="F:protein xylosyltransferase activity"/>
    <property type="evidence" value="ECO:0007669"/>
    <property type="project" value="UniProtKB-EC"/>
</dbReference>
<evidence type="ECO:0000256" key="9">
    <source>
        <dbReference type="ARBA" id="ARBA00022676"/>
    </source>
</evidence>